<evidence type="ECO:0000259" key="4">
    <source>
        <dbReference type="Pfam" id="PF12849"/>
    </source>
</evidence>
<evidence type="ECO:0000256" key="2">
    <source>
        <dbReference type="ARBA" id="ARBA00022729"/>
    </source>
</evidence>
<dbReference type="Gene3D" id="3.40.190.10">
    <property type="entry name" value="Periplasmic binding protein-like II"/>
    <property type="match status" value="2"/>
</dbReference>
<evidence type="ECO:0000256" key="3">
    <source>
        <dbReference type="SAM" id="MobiDB-lite"/>
    </source>
</evidence>
<keyword evidence="1" id="KW-0813">Transport</keyword>
<dbReference type="PANTHER" id="PTHR30570">
    <property type="entry name" value="PERIPLASMIC PHOSPHATE BINDING COMPONENT OF PHOSPHATE ABC TRANSPORTER"/>
    <property type="match status" value="1"/>
</dbReference>
<dbReference type="InterPro" id="IPR006311">
    <property type="entry name" value="TAT_signal"/>
</dbReference>
<dbReference type="GO" id="GO:0042301">
    <property type="term" value="F:phosphate ion binding"/>
    <property type="evidence" value="ECO:0007669"/>
    <property type="project" value="InterPro"/>
</dbReference>
<reference evidence="6" key="1">
    <citation type="submission" date="2016-10" db="EMBL/GenBank/DDBJ databases">
        <authorList>
            <person name="de Groot N.N."/>
        </authorList>
    </citation>
    <scope>NUCLEOTIDE SEQUENCE [LARGE SCALE GENOMIC DNA]</scope>
    <source>
        <strain evidence="6">CDM_6</strain>
    </source>
</reference>
<dbReference type="PROSITE" id="PS51257">
    <property type="entry name" value="PROKAR_LIPOPROTEIN"/>
    <property type="match status" value="1"/>
</dbReference>
<dbReference type="Proteomes" id="UP000199320">
    <property type="component" value="Unassembled WGS sequence"/>
</dbReference>
<sequence length="342" mass="37112">MMRRDQFGRSFEGVSRRNFLTAISGATAAAFAGCLGSETSSDDEPAGNGQDTTENSDGLSGTVTVTGSSTVYPISEEMKARFMEKHPDVTVTVDSTGSGGGFENHFCPGDSDINAASRPIKDGEKTHCGENDVTPAEMQIAGDALTMAVSTENTWAECLSFDQLAQIWSEDGAETWADLNADWPDEPFERYGPDTTSGTYDWFSQNVVSRVGSHRSDYVSTEDDETIVQGLESSPYAIGYFGYSYYAQNKDRITALAIKTNEGDACGDPSLQAAKTGSYPMARPLFIYPSKEALQREEVAAFVRFYLENSTADWVAEEVKYVPSSDEQAETNLQALAEIVGE</sequence>
<evidence type="ECO:0000256" key="1">
    <source>
        <dbReference type="ARBA" id="ARBA00022448"/>
    </source>
</evidence>
<dbReference type="InterPro" id="IPR011862">
    <property type="entry name" value="Phos-bd"/>
</dbReference>
<keyword evidence="2" id="KW-0732">Signal</keyword>
<protein>
    <submittedName>
        <fullName evidence="6">Phosphate ABC transporter substrate-binding protein, PhoT family</fullName>
    </submittedName>
</protein>
<dbReference type="PANTHER" id="PTHR30570:SF1">
    <property type="entry name" value="PHOSPHATE-BINDING PROTEIN PSTS"/>
    <property type="match status" value="1"/>
</dbReference>
<dbReference type="NCBIfam" id="TIGR02136">
    <property type="entry name" value="ptsS_2"/>
    <property type="match status" value="1"/>
</dbReference>
<dbReference type="STRING" id="392421.SAMN04488694_10775"/>
<name>A0A1I0ES00_9EURY</name>
<dbReference type="Pfam" id="PF12849">
    <property type="entry name" value="PBP_like_2"/>
    <property type="match status" value="1"/>
</dbReference>
<evidence type="ECO:0000313" key="8">
    <source>
        <dbReference type="Proteomes" id="UP000324021"/>
    </source>
</evidence>
<feature type="compositionally biased region" description="Low complexity" evidence="3">
    <location>
        <begin position="58"/>
        <end position="68"/>
    </location>
</feature>
<reference evidence="7 8" key="2">
    <citation type="submission" date="2016-10" db="EMBL/GenBank/DDBJ databases">
        <authorList>
            <person name="Varghese N."/>
            <person name="Submissions S."/>
        </authorList>
    </citation>
    <scope>NUCLEOTIDE SEQUENCE [LARGE SCALE GENOMIC DNA]</scope>
    <source>
        <strain evidence="5 8">CDM_1</strain>
        <strain evidence="7">CDM_6</strain>
    </source>
</reference>
<keyword evidence="7" id="KW-1185">Reference proteome</keyword>
<gene>
    <name evidence="6" type="ORF">SAMN04488694_10775</name>
    <name evidence="5" type="ORF">SAMN05192552_100974</name>
</gene>
<feature type="region of interest" description="Disordered" evidence="3">
    <location>
        <begin position="36"/>
        <end position="68"/>
    </location>
</feature>
<dbReference type="AlphaFoldDB" id="A0A1I0ES00"/>
<dbReference type="InterPro" id="IPR024370">
    <property type="entry name" value="PBP_domain"/>
</dbReference>
<dbReference type="EMBL" id="FOIC01000007">
    <property type="protein sequence ID" value="SET47590.1"/>
    <property type="molecule type" value="Genomic_DNA"/>
</dbReference>
<accession>A0A1I0ES00</accession>
<dbReference type="PROSITE" id="PS51318">
    <property type="entry name" value="TAT"/>
    <property type="match status" value="1"/>
</dbReference>
<evidence type="ECO:0000313" key="5">
    <source>
        <dbReference type="EMBL" id="SDC92631.1"/>
    </source>
</evidence>
<dbReference type="EMBL" id="FMZP01000009">
    <property type="protein sequence ID" value="SDC92631.1"/>
    <property type="molecule type" value="Genomic_DNA"/>
</dbReference>
<dbReference type="CDD" id="cd13654">
    <property type="entry name" value="PBP2_phosphate_like_2"/>
    <property type="match status" value="1"/>
</dbReference>
<feature type="domain" description="PBP" evidence="4">
    <location>
        <begin position="53"/>
        <end position="308"/>
    </location>
</feature>
<dbReference type="SUPFAM" id="SSF53850">
    <property type="entry name" value="Periplasmic binding protein-like II"/>
    <property type="match status" value="1"/>
</dbReference>
<evidence type="ECO:0000313" key="6">
    <source>
        <dbReference type="EMBL" id="SET47590.1"/>
    </source>
</evidence>
<organism evidence="6 7">
    <name type="scientific">Natrinema hispanicum</name>
    <dbReference type="NCBI Taxonomy" id="392421"/>
    <lineage>
        <taxon>Archaea</taxon>
        <taxon>Methanobacteriati</taxon>
        <taxon>Methanobacteriota</taxon>
        <taxon>Stenosarchaea group</taxon>
        <taxon>Halobacteria</taxon>
        <taxon>Halobacteriales</taxon>
        <taxon>Natrialbaceae</taxon>
        <taxon>Natrinema</taxon>
    </lineage>
</organism>
<dbReference type="InterPro" id="IPR050811">
    <property type="entry name" value="Phosphate_ABC_transporter"/>
</dbReference>
<proteinExistence type="predicted"/>
<evidence type="ECO:0000313" key="7">
    <source>
        <dbReference type="Proteomes" id="UP000199320"/>
    </source>
</evidence>
<dbReference type="Proteomes" id="UP000324021">
    <property type="component" value="Unassembled WGS sequence"/>
</dbReference>